<dbReference type="GO" id="GO:0008528">
    <property type="term" value="F:G protein-coupled peptide receptor activity"/>
    <property type="evidence" value="ECO:0007669"/>
    <property type="project" value="TreeGrafter"/>
</dbReference>
<evidence type="ECO:0000256" key="8">
    <source>
        <dbReference type="ARBA" id="ARBA00023157"/>
    </source>
</evidence>
<keyword evidence="3" id="KW-1003">Cell membrane</keyword>
<feature type="transmembrane region" description="Helical" evidence="13">
    <location>
        <begin position="194"/>
        <end position="212"/>
    </location>
</feature>
<feature type="domain" description="G-protein coupled receptors family 2 profile 2" evidence="15">
    <location>
        <begin position="160"/>
        <end position="414"/>
    </location>
</feature>
<dbReference type="PROSITE" id="PS50227">
    <property type="entry name" value="G_PROTEIN_RECEP_F2_3"/>
    <property type="match status" value="1"/>
</dbReference>
<dbReference type="GO" id="GO:0004999">
    <property type="term" value="F:vasoactive intestinal polypeptide receptor activity"/>
    <property type="evidence" value="ECO:0007669"/>
    <property type="project" value="InterPro"/>
</dbReference>
<organism evidence="16 17">
    <name type="scientific">Petromyzon marinus</name>
    <name type="common">Sea lamprey</name>
    <dbReference type="NCBI Taxonomy" id="7757"/>
    <lineage>
        <taxon>Eukaryota</taxon>
        <taxon>Metazoa</taxon>
        <taxon>Chordata</taxon>
        <taxon>Craniata</taxon>
        <taxon>Vertebrata</taxon>
        <taxon>Cyclostomata</taxon>
        <taxon>Hyperoartia</taxon>
        <taxon>Petromyzontiformes</taxon>
        <taxon>Petromyzontidae</taxon>
        <taxon>Petromyzon</taxon>
    </lineage>
</organism>
<dbReference type="Gene3D" id="1.20.1070.10">
    <property type="entry name" value="Rhodopsin 7-helix transmembrane proteins"/>
    <property type="match status" value="1"/>
</dbReference>
<dbReference type="PANTHER" id="PTHR45620:SF1">
    <property type="entry name" value="G-PROTEIN COUPLED RECEPTORS FAMILY 2 PROFILE 2 DOMAIN-CONTAINING PROTEIN"/>
    <property type="match status" value="1"/>
</dbReference>
<dbReference type="GO" id="GO:0007188">
    <property type="term" value="P:adenylate cyclase-modulating G protein-coupled receptor signaling pathway"/>
    <property type="evidence" value="ECO:0007669"/>
    <property type="project" value="TreeGrafter"/>
</dbReference>
<dbReference type="FunFam" id="1.20.1070.10:FF:000032">
    <property type="entry name" value="Vasoactive intestinal polypeptide receptor 1"/>
    <property type="match status" value="1"/>
</dbReference>
<keyword evidence="6" id="KW-0297">G-protein coupled receptor</keyword>
<dbReference type="Pfam" id="PF00002">
    <property type="entry name" value="7tm_2"/>
    <property type="match status" value="1"/>
</dbReference>
<dbReference type="KEGG" id="pmrn:116949219"/>
<gene>
    <name evidence="17" type="primary">LOC116949219</name>
</gene>
<evidence type="ECO:0000256" key="2">
    <source>
        <dbReference type="ARBA" id="ARBA00005314"/>
    </source>
</evidence>
<evidence type="ECO:0000256" key="9">
    <source>
        <dbReference type="ARBA" id="ARBA00023170"/>
    </source>
</evidence>
<protein>
    <submittedName>
        <fullName evidence="17">Vasoactive intestinal polypeptide receptor 1-like isoform X1</fullName>
    </submittedName>
</protein>
<dbReference type="InterPro" id="IPR000832">
    <property type="entry name" value="GPCR_2_secretin-like"/>
</dbReference>
<evidence type="ECO:0000256" key="13">
    <source>
        <dbReference type="SAM" id="Phobius"/>
    </source>
</evidence>
<reference evidence="17" key="1">
    <citation type="submission" date="2025-08" db="UniProtKB">
        <authorList>
            <consortium name="RefSeq"/>
        </authorList>
    </citation>
    <scope>IDENTIFICATION</scope>
    <source>
        <tissue evidence="17">Sperm</tissue>
    </source>
</reference>
<dbReference type="RefSeq" id="XP_032822247.1">
    <property type="nucleotide sequence ID" value="XM_032966356.1"/>
</dbReference>
<feature type="transmembrane region" description="Helical" evidence="13">
    <location>
        <begin position="310"/>
        <end position="338"/>
    </location>
</feature>
<evidence type="ECO:0000256" key="1">
    <source>
        <dbReference type="ARBA" id="ARBA00004651"/>
    </source>
</evidence>
<dbReference type="AlphaFoldDB" id="A0AAJ7X5X3"/>
<dbReference type="Pfam" id="PF02793">
    <property type="entry name" value="HRM"/>
    <property type="match status" value="1"/>
</dbReference>
<dbReference type="InterPro" id="IPR001879">
    <property type="entry name" value="GPCR_2_extracellular_dom"/>
</dbReference>
<dbReference type="PRINTS" id="PR01154">
    <property type="entry name" value="VIP1RECEPTOR"/>
</dbReference>
<evidence type="ECO:0000313" key="17">
    <source>
        <dbReference type="RefSeq" id="XP_032822247.1"/>
    </source>
</evidence>
<evidence type="ECO:0000256" key="12">
    <source>
        <dbReference type="SAM" id="MobiDB-lite"/>
    </source>
</evidence>
<keyword evidence="8" id="KW-1015">Disulfide bond</keyword>
<evidence type="ECO:0000256" key="10">
    <source>
        <dbReference type="ARBA" id="ARBA00023180"/>
    </source>
</evidence>
<proteinExistence type="inferred from homology"/>
<feature type="transmembrane region" description="Helical" evidence="13">
    <location>
        <begin position="392"/>
        <end position="413"/>
    </location>
</feature>
<dbReference type="InterPro" id="IPR017983">
    <property type="entry name" value="GPCR_2_secretin-like_CS"/>
</dbReference>
<keyword evidence="16" id="KW-1185">Reference proteome</keyword>
<dbReference type="PANTHER" id="PTHR45620">
    <property type="entry name" value="PDF RECEPTOR-LIKE PROTEIN-RELATED"/>
    <property type="match status" value="1"/>
</dbReference>
<dbReference type="InterPro" id="IPR050332">
    <property type="entry name" value="GPCR_2"/>
</dbReference>
<dbReference type="PROSITE" id="PS50261">
    <property type="entry name" value="G_PROTEIN_RECEP_F2_4"/>
    <property type="match status" value="1"/>
</dbReference>
<evidence type="ECO:0000256" key="11">
    <source>
        <dbReference type="ARBA" id="ARBA00023224"/>
    </source>
</evidence>
<keyword evidence="5 13" id="KW-1133">Transmembrane helix</keyword>
<accession>A0AAJ7X5X3</accession>
<dbReference type="SUPFAM" id="SSF111418">
    <property type="entry name" value="Hormone receptor domain"/>
    <property type="match status" value="1"/>
</dbReference>
<dbReference type="PROSITE" id="PS00650">
    <property type="entry name" value="G_PROTEIN_RECEP_F2_2"/>
    <property type="match status" value="1"/>
</dbReference>
<dbReference type="SMART" id="SM00008">
    <property type="entry name" value="HormR"/>
    <property type="match status" value="1"/>
</dbReference>
<feature type="domain" description="G-protein coupled receptors family 2 profile 1" evidence="14">
    <location>
        <begin position="69"/>
        <end position="145"/>
    </location>
</feature>
<dbReference type="Gene3D" id="4.10.1240.10">
    <property type="entry name" value="GPCR, family 2, extracellular hormone receptor domain"/>
    <property type="match status" value="1"/>
</dbReference>
<evidence type="ECO:0000256" key="7">
    <source>
        <dbReference type="ARBA" id="ARBA00023136"/>
    </source>
</evidence>
<evidence type="ECO:0000313" key="16">
    <source>
        <dbReference type="Proteomes" id="UP001318040"/>
    </source>
</evidence>
<keyword evidence="11" id="KW-0807">Transducer</keyword>
<evidence type="ECO:0000259" key="15">
    <source>
        <dbReference type="PROSITE" id="PS50261"/>
    </source>
</evidence>
<feature type="transmembrane region" description="Helical" evidence="13">
    <location>
        <begin position="239"/>
        <end position="264"/>
    </location>
</feature>
<keyword evidence="4 13" id="KW-0812">Transmembrane</keyword>
<evidence type="ECO:0000256" key="5">
    <source>
        <dbReference type="ARBA" id="ARBA00022989"/>
    </source>
</evidence>
<comment type="subcellular location">
    <subcellularLocation>
        <location evidence="1">Cell membrane</location>
        <topology evidence="1">Multi-pass membrane protein</topology>
    </subcellularLocation>
</comment>
<keyword evidence="7 13" id="KW-0472">Membrane</keyword>
<keyword evidence="10" id="KW-0325">Glycoprotein</keyword>
<dbReference type="InterPro" id="IPR001771">
    <property type="entry name" value="GPCR_2_VIP_rcpt_1"/>
</dbReference>
<dbReference type="InterPro" id="IPR036445">
    <property type="entry name" value="GPCR_2_extracell_dom_sf"/>
</dbReference>
<evidence type="ECO:0000259" key="14">
    <source>
        <dbReference type="PROSITE" id="PS50227"/>
    </source>
</evidence>
<evidence type="ECO:0000256" key="4">
    <source>
        <dbReference type="ARBA" id="ARBA00022692"/>
    </source>
</evidence>
<keyword evidence="9" id="KW-0675">Receptor</keyword>
<dbReference type="GO" id="GO:0017046">
    <property type="term" value="F:peptide hormone binding"/>
    <property type="evidence" value="ECO:0007669"/>
    <property type="project" value="TreeGrafter"/>
</dbReference>
<feature type="transmembrane region" description="Helical" evidence="13">
    <location>
        <begin position="166"/>
        <end position="185"/>
    </location>
</feature>
<dbReference type="Proteomes" id="UP001318040">
    <property type="component" value="Chromosome 2"/>
</dbReference>
<feature type="transmembrane region" description="Helical" evidence="13">
    <location>
        <begin position="358"/>
        <end position="380"/>
    </location>
</feature>
<evidence type="ECO:0000256" key="3">
    <source>
        <dbReference type="ARBA" id="ARBA00022475"/>
    </source>
</evidence>
<feature type="region of interest" description="Disordered" evidence="12">
    <location>
        <begin position="475"/>
        <end position="494"/>
    </location>
</feature>
<evidence type="ECO:0000256" key="6">
    <source>
        <dbReference type="ARBA" id="ARBA00023040"/>
    </source>
</evidence>
<dbReference type="GO" id="GO:0007166">
    <property type="term" value="P:cell surface receptor signaling pathway"/>
    <property type="evidence" value="ECO:0007669"/>
    <property type="project" value="InterPro"/>
</dbReference>
<dbReference type="SUPFAM" id="SSF81321">
    <property type="entry name" value="Family A G protein-coupled receptor-like"/>
    <property type="match status" value="1"/>
</dbReference>
<dbReference type="GO" id="GO:0005886">
    <property type="term" value="C:plasma membrane"/>
    <property type="evidence" value="ECO:0007669"/>
    <property type="project" value="UniProtKB-SubCell"/>
</dbReference>
<dbReference type="PRINTS" id="PR00249">
    <property type="entry name" value="GPCRSECRETIN"/>
</dbReference>
<name>A0AAJ7X5X3_PETMA</name>
<dbReference type="InterPro" id="IPR017981">
    <property type="entry name" value="GPCR_2-like_7TM"/>
</dbReference>
<comment type="similarity">
    <text evidence="2">Belongs to the G-protein coupled receptor 2 family.</text>
</comment>
<sequence length="494" mass="56058">MPLPPHRSIGARGENRYPWRGAVPVERSETRGEPSALPSGCGVSPHPTAAVAMYPECETMVMLELAKESCLEQLRHEWNATREHGCPGEWDRLICLPPTALGKSVNITCPDIPIFTKRGVVTHTCTRDGWDDPQPSYIHVCGYIFLNEEGPDRQIDYMTLKTAYTVGYSSSLTSLALAMLILCLFRKLRCTRNYIHMHLFASFMLRAISVFIKDRVLFTGEAIDNCAPAPATCKVVMVFFQYCIMANFSWLLVEGLYLHTLLLVSFFSERKYFYSYIIIGWGTPAVFVVVWTVCRVVYEDTGCWDNKGNLVLWWIIKGPILLSILINFLFFIGIIRILVKKLCSSDVGGSSSSHYKRLAKSTLLLIPLFGVHYIVFAFFPDEASELATRVRLYFELALGSFQGFVVAILYCFLNGEVQGELRRKWRRWHVQRFLERGGRGRHHHQQQRHQQQHSSFMMSNGVSSGGLTTHMSLLHKSSPGGYRASSSRDESTII</sequence>
<feature type="transmembrane region" description="Helical" evidence="13">
    <location>
        <begin position="276"/>
        <end position="298"/>
    </location>
</feature>